<dbReference type="PANTHER" id="PTHR48081">
    <property type="entry name" value="AB HYDROLASE SUPERFAMILY PROTEIN C4A8.06C"/>
    <property type="match status" value="1"/>
</dbReference>
<dbReference type="InterPro" id="IPR049492">
    <property type="entry name" value="BD-FAE-like_dom"/>
</dbReference>
<sequence length="279" mass="29715">MDATREWLDAQYDARALVDDADAIIADWGARSDALRRDHPPLVISYGDDPRQAVDVYSPPPGGGTAPLVVFVHGGYWQALDKEHFGFLAEPFLTAGAVFASLDYRLVPDVAIADVIADVRAGIAELARRAGDFGVHPTGIGLVGHSAGGHLVAEAMTTDWAAHDLPADTIGPVVGISGLYDLEPIRRSYLNDVLAMSEQDAHDASPVHHTPTGPGPLLLTCGGGEPEEFDRQQRLLVDAWPGVPITTLEQEGGTHFDACTRLAMPGPLRDEAVPLLVRG</sequence>
<dbReference type="Gene3D" id="3.40.50.1820">
    <property type="entry name" value="alpha/beta hydrolase"/>
    <property type="match status" value="1"/>
</dbReference>
<dbReference type="RefSeq" id="WP_286055844.1">
    <property type="nucleotide sequence ID" value="NZ_JASVWF010000006.1"/>
</dbReference>
<dbReference type="InterPro" id="IPR050300">
    <property type="entry name" value="GDXG_lipolytic_enzyme"/>
</dbReference>
<reference evidence="3 4" key="1">
    <citation type="submission" date="2023-06" db="EMBL/GenBank/DDBJ databases">
        <title>Actinomycetospora Odt1-22.</title>
        <authorList>
            <person name="Supong K."/>
        </authorList>
    </citation>
    <scope>NUCLEOTIDE SEQUENCE [LARGE SCALE GENOMIC DNA]</scope>
    <source>
        <strain evidence="3 4">Odt1-22</strain>
    </source>
</reference>
<dbReference type="Proteomes" id="UP001231924">
    <property type="component" value="Unassembled WGS sequence"/>
</dbReference>
<dbReference type="Pfam" id="PF20434">
    <property type="entry name" value="BD-FAE"/>
    <property type="match status" value="1"/>
</dbReference>
<evidence type="ECO:0000313" key="3">
    <source>
        <dbReference type="EMBL" id="MDL5159266.1"/>
    </source>
</evidence>
<feature type="domain" description="BD-FAE-like" evidence="2">
    <location>
        <begin position="55"/>
        <end position="156"/>
    </location>
</feature>
<dbReference type="PANTHER" id="PTHR48081:SF33">
    <property type="entry name" value="KYNURENINE FORMAMIDASE"/>
    <property type="match status" value="1"/>
</dbReference>
<organism evidence="3 4">
    <name type="scientific">Actinomycetospora termitidis</name>
    <dbReference type="NCBI Taxonomy" id="3053470"/>
    <lineage>
        <taxon>Bacteria</taxon>
        <taxon>Bacillati</taxon>
        <taxon>Actinomycetota</taxon>
        <taxon>Actinomycetes</taxon>
        <taxon>Pseudonocardiales</taxon>
        <taxon>Pseudonocardiaceae</taxon>
        <taxon>Actinomycetospora</taxon>
    </lineage>
</organism>
<keyword evidence="1 3" id="KW-0378">Hydrolase</keyword>
<accession>A0ABT7MFP4</accession>
<keyword evidence="4" id="KW-1185">Reference proteome</keyword>
<name>A0ABT7MFP4_9PSEU</name>
<dbReference type="GO" id="GO:0016787">
    <property type="term" value="F:hydrolase activity"/>
    <property type="evidence" value="ECO:0007669"/>
    <property type="project" value="UniProtKB-KW"/>
</dbReference>
<comment type="caution">
    <text evidence="3">The sequence shown here is derived from an EMBL/GenBank/DDBJ whole genome shotgun (WGS) entry which is preliminary data.</text>
</comment>
<evidence type="ECO:0000259" key="2">
    <source>
        <dbReference type="Pfam" id="PF20434"/>
    </source>
</evidence>
<dbReference type="SUPFAM" id="SSF53474">
    <property type="entry name" value="alpha/beta-Hydrolases"/>
    <property type="match status" value="1"/>
</dbReference>
<evidence type="ECO:0000313" key="4">
    <source>
        <dbReference type="Proteomes" id="UP001231924"/>
    </source>
</evidence>
<dbReference type="EMBL" id="JASVWF010000006">
    <property type="protein sequence ID" value="MDL5159266.1"/>
    <property type="molecule type" value="Genomic_DNA"/>
</dbReference>
<evidence type="ECO:0000256" key="1">
    <source>
        <dbReference type="ARBA" id="ARBA00022801"/>
    </source>
</evidence>
<proteinExistence type="predicted"/>
<protein>
    <submittedName>
        <fullName evidence="3">Alpha/beta hydrolase</fullName>
    </submittedName>
</protein>
<dbReference type="InterPro" id="IPR029058">
    <property type="entry name" value="AB_hydrolase_fold"/>
</dbReference>
<gene>
    <name evidence="3" type="ORF">QRT03_25090</name>
</gene>